<dbReference type="SUPFAM" id="SSF141868">
    <property type="entry name" value="EAL domain-like"/>
    <property type="match status" value="1"/>
</dbReference>
<gene>
    <name evidence="2" type="ORF">QGN29_07105</name>
</gene>
<dbReference type="AlphaFoldDB" id="A0AA52EKX6"/>
<dbReference type="Proteomes" id="UP001268683">
    <property type="component" value="Chromosome"/>
</dbReference>
<dbReference type="Gene3D" id="3.20.20.450">
    <property type="entry name" value="EAL domain"/>
    <property type="match status" value="1"/>
</dbReference>
<feature type="region of interest" description="Disordered" evidence="1">
    <location>
        <begin position="146"/>
        <end position="165"/>
    </location>
</feature>
<name>A0AA52EKX6_9PROT</name>
<dbReference type="InterPro" id="IPR035919">
    <property type="entry name" value="EAL_sf"/>
</dbReference>
<dbReference type="EMBL" id="CP123872">
    <property type="protein sequence ID" value="WND04139.1"/>
    <property type="molecule type" value="Genomic_DNA"/>
</dbReference>
<organism evidence="2 3">
    <name type="scientific">Temperatibacter marinus</name>
    <dbReference type="NCBI Taxonomy" id="1456591"/>
    <lineage>
        <taxon>Bacteria</taxon>
        <taxon>Pseudomonadati</taxon>
        <taxon>Pseudomonadota</taxon>
        <taxon>Alphaproteobacteria</taxon>
        <taxon>Kordiimonadales</taxon>
        <taxon>Temperatibacteraceae</taxon>
        <taxon>Temperatibacter</taxon>
    </lineage>
</organism>
<evidence type="ECO:0000313" key="2">
    <source>
        <dbReference type="EMBL" id="WND04139.1"/>
    </source>
</evidence>
<protein>
    <submittedName>
        <fullName evidence="2">EAL domain-containing protein</fullName>
    </submittedName>
</protein>
<evidence type="ECO:0000256" key="1">
    <source>
        <dbReference type="SAM" id="MobiDB-lite"/>
    </source>
</evidence>
<reference evidence="2" key="1">
    <citation type="submission" date="2023-04" db="EMBL/GenBank/DDBJ databases">
        <title>Complete genome sequence of Temperatibacter marinus.</title>
        <authorList>
            <person name="Rong J.-C."/>
            <person name="Yi M.-L."/>
            <person name="Zhao Q."/>
        </authorList>
    </citation>
    <scope>NUCLEOTIDE SEQUENCE</scope>
    <source>
        <strain evidence="2">NBRC 110045</strain>
    </source>
</reference>
<sequence>MPMIQETLDYLNQLKRHTEGRQAILLRLSALEKQFHESHYRQQMAKACKGLTQTYEGRYFLLPNKDGLLILKDAPSESIDTSIHSLRMLMKDSQVIQGLDPIQGQSDLFTVWYDLADDYALFLSEMKGLIAGKLLLPSAIETLAEQTKRKPLKPTAQPETKSMSSGLKMVPVQAPSARAKDTPLDPERLHQLVQTIQVTDLEGLMQKQKVYASLPGKKAVTVMINHTVNFTQAIQRLMPSLEATPDRFLSRYLMAKLESQLLKNKPNLSNEKGIISSLTLSLDVLQSDMFKEFSQHVRSLQKSKLVLEFDLSDAIQNPDMFRQAMKTLHTDGYRTCLAGITPQAIDWLNLSQFDVEFYKIQLTEADEVTLDDEALIARLTWALNSIDKVKVILAGCDSQKAISFGRTCGLTLMQGTALP</sequence>
<proteinExistence type="predicted"/>
<evidence type="ECO:0000313" key="3">
    <source>
        <dbReference type="Proteomes" id="UP001268683"/>
    </source>
</evidence>
<accession>A0AA52EKX6</accession>
<dbReference type="KEGG" id="tmk:QGN29_07105"/>
<dbReference type="RefSeq" id="WP_310800003.1">
    <property type="nucleotide sequence ID" value="NZ_CP123872.1"/>
</dbReference>
<keyword evidence="3" id="KW-1185">Reference proteome</keyword>